<dbReference type="RefSeq" id="XP_064659291.1">
    <property type="nucleotide sequence ID" value="XM_064801930.1"/>
</dbReference>
<comment type="caution">
    <text evidence="5">The sequence shown here is derived from an EMBL/GenBank/DDBJ whole genome shotgun (WGS) entry which is preliminary data.</text>
</comment>
<keyword evidence="3" id="KW-0812">Transmembrane</keyword>
<keyword evidence="3" id="KW-0472">Membrane</keyword>
<feature type="transmembrane region" description="Helical" evidence="3">
    <location>
        <begin position="777"/>
        <end position="794"/>
    </location>
</feature>
<feature type="compositionally biased region" description="Basic and acidic residues" evidence="2">
    <location>
        <begin position="265"/>
        <end position="274"/>
    </location>
</feature>
<feature type="region of interest" description="Disordered" evidence="2">
    <location>
        <begin position="334"/>
        <end position="396"/>
    </location>
</feature>
<feature type="transmembrane region" description="Helical" evidence="3">
    <location>
        <begin position="618"/>
        <end position="635"/>
    </location>
</feature>
<feature type="compositionally biased region" description="Basic and acidic residues" evidence="2">
    <location>
        <begin position="184"/>
        <end position="214"/>
    </location>
</feature>
<evidence type="ECO:0000313" key="5">
    <source>
        <dbReference type="EMBL" id="KAK5170093.1"/>
    </source>
</evidence>
<dbReference type="GeneID" id="89926022"/>
<feature type="transmembrane region" description="Helical" evidence="3">
    <location>
        <begin position="711"/>
        <end position="732"/>
    </location>
</feature>
<feature type="transmembrane region" description="Helical" evidence="3">
    <location>
        <begin position="753"/>
        <end position="771"/>
    </location>
</feature>
<feature type="transmembrane region" description="Helical" evidence="3">
    <location>
        <begin position="951"/>
        <end position="976"/>
    </location>
</feature>
<feature type="transmembrane region" description="Helical" evidence="3">
    <location>
        <begin position="593"/>
        <end position="611"/>
    </location>
</feature>
<evidence type="ECO:0000256" key="3">
    <source>
        <dbReference type="SAM" id="Phobius"/>
    </source>
</evidence>
<keyword evidence="6" id="KW-1185">Reference proteome</keyword>
<name>A0AAV9PE36_9PEZI</name>
<dbReference type="Proteomes" id="UP001337655">
    <property type="component" value="Unassembled WGS sequence"/>
</dbReference>
<reference evidence="5 6" key="1">
    <citation type="submission" date="2023-08" db="EMBL/GenBank/DDBJ databases">
        <title>Black Yeasts Isolated from many extreme environments.</title>
        <authorList>
            <person name="Coleine C."/>
            <person name="Stajich J.E."/>
            <person name="Selbmann L."/>
        </authorList>
    </citation>
    <scope>NUCLEOTIDE SEQUENCE [LARGE SCALE GENOMIC DNA]</scope>
    <source>
        <strain evidence="5 6">CCFEE 5935</strain>
    </source>
</reference>
<dbReference type="Pfam" id="PF06738">
    <property type="entry name" value="ThrE"/>
    <property type="match status" value="1"/>
</dbReference>
<gene>
    <name evidence="5" type="ORF">LTR77_004677</name>
</gene>
<protein>
    <recommendedName>
        <fullName evidence="4">Threonine/serine exporter-like N-terminal domain-containing protein</fullName>
    </recommendedName>
</protein>
<dbReference type="InterPro" id="IPR051361">
    <property type="entry name" value="ThrE/Ser_Exporter"/>
</dbReference>
<evidence type="ECO:0000313" key="6">
    <source>
        <dbReference type="Proteomes" id="UP001337655"/>
    </source>
</evidence>
<comment type="similarity">
    <text evidence="1">Belongs to the ThrE exporter (TC 2.A.79) family.</text>
</comment>
<dbReference type="PANTHER" id="PTHR31082">
    <property type="entry name" value="PHEROMONE-REGULATED MEMBRANE PROTEIN 10"/>
    <property type="match status" value="1"/>
</dbReference>
<feature type="transmembrane region" description="Helical" evidence="3">
    <location>
        <begin position="883"/>
        <end position="900"/>
    </location>
</feature>
<evidence type="ECO:0000256" key="2">
    <source>
        <dbReference type="SAM" id="MobiDB-lite"/>
    </source>
</evidence>
<feature type="compositionally biased region" description="Polar residues" evidence="2">
    <location>
        <begin position="16"/>
        <end position="50"/>
    </location>
</feature>
<keyword evidence="3" id="KW-1133">Transmembrane helix</keyword>
<evidence type="ECO:0000259" key="4">
    <source>
        <dbReference type="Pfam" id="PF06738"/>
    </source>
</evidence>
<feature type="compositionally biased region" description="Low complexity" evidence="2">
    <location>
        <begin position="359"/>
        <end position="382"/>
    </location>
</feature>
<dbReference type="AlphaFoldDB" id="A0AAV9PE36"/>
<dbReference type="GO" id="GO:0022857">
    <property type="term" value="F:transmembrane transporter activity"/>
    <property type="evidence" value="ECO:0007669"/>
    <property type="project" value="InterPro"/>
</dbReference>
<dbReference type="EMBL" id="JAVRRT010000007">
    <property type="protein sequence ID" value="KAK5170093.1"/>
    <property type="molecule type" value="Genomic_DNA"/>
</dbReference>
<feature type="domain" description="Threonine/serine exporter-like N-terminal" evidence="4">
    <location>
        <begin position="485"/>
        <end position="731"/>
    </location>
</feature>
<feature type="region of interest" description="Disordered" evidence="2">
    <location>
        <begin position="1"/>
        <end position="320"/>
    </location>
</feature>
<evidence type="ECO:0000256" key="1">
    <source>
        <dbReference type="ARBA" id="ARBA00034125"/>
    </source>
</evidence>
<feature type="compositionally biased region" description="Acidic residues" evidence="2">
    <location>
        <begin position="246"/>
        <end position="255"/>
    </location>
</feature>
<organism evidence="5 6">
    <name type="scientific">Saxophila tyrrhenica</name>
    <dbReference type="NCBI Taxonomy" id="1690608"/>
    <lineage>
        <taxon>Eukaryota</taxon>
        <taxon>Fungi</taxon>
        <taxon>Dikarya</taxon>
        <taxon>Ascomycota</taxon>
        <taxon>Pezizomycotina</taxon>
        <taxon>Dothideomycetes</taxon>
        <taxon>Dothideomycetidae</taxon>
        <taxon>Mycosphaerellales</taxon>
        <taxon>Extremaceae</taxon>
        <taxon>Saxophila</taxon>
    </lineage>
</organism>
<accession>A0AAV9PE36</accession>
<dbReference type="PANTHER" id="PTHR31082:SF4">
    <property type="entry name" value="PHEROMONE-REGULATED MEMBRANE PROTEIN 10"/>
    <property type="match status" value="1"/>
</dbReference>
<sequence>MSGRENLSPPWDGNSPAMSENVSPQSGEASNSNVSPQNGVTSSSGNSQPGSAGAARPREKKRVGWSGPDSAERSRRVSWMNAEGEEEAPPISVTTYDPPSDDFGIAHSRSDSEDLLSPSKSHLPALSPQQTQELHQVLGQTLGVPESPRPPPPPITRASKPRPAIRRAVSTPPEHSSSPEDDLDQHTDDGQRAHRQARMREAFERGKRLEHAERSAPTSRHTSPQRHGRRDDDIEMESWQPKDEHSEEEDDDDAGLEMPALKRQKPIEHYEAHNLVRRHTRAQRPPSGHGSDTPPPAYRSGVVTPTELEPEDYRPAPREYRGGILGSLLKLYNEPQERSSSHGRSHSRTRSGWFHSADNTPNTSTTPTPQHSPPASGSVTPTGGSGSPKNWFRKHNNHSSTSLAQLVGNSASLGSPVVSGLGEQVTRRLKEQKHAAKQAAKRPGMGVKTHSSNALAALNRVARGQKLEEEIRITVHIAETIARQRYLMRLCRALMQYGAPTHRLEEYMRMSARVLEIDAQFLYIPGSMIMSFDDPATHTTEVKLVRVAQGLDLGKLRDVHETYKDVVHDKIGVEEATNRLKEIMNRKDKHSRWLRIPVYGFAAVCVGPFAFQARLIDLPIAFILGCILGFLQLIVSPASDLYANVFEIVATVITSFLSRAFGSIPSQDGGYIFCFSALAQSSIALILPGYIVLCASLELQSKSIVAGSIRMVYAVIYTLFLGYGITIGTAIYGIIDGNASSQTECTNPIPGHWIFFFVPGFTLCLIIINQAKWKQAPVMLVIAFAGYLVNYFSAKRFAGNTQVSNTLGALAIGVMSNLYSRIGSRVENMALDVWEDVLRPHWKRFRKVVFGVHGRKKSAKSLEDGTAKSGDNESMFKRQTRRVGYSLAAAAMLPAVFVQVPSGLAVNGSLVSGIASANQIVGNATNGTQVLNSSTIAVGSDSPLNSLAFNVSYSVIQVAIGITVGLFLSAIVVYPFGKRRSGLFSL</sequence>
<feature type="compositionally biased region" description="Basic and acidic residues" evidence="2">
    <location>
        <begin position="311"/>
        <end position="320"/>
    </location>
</feature>
<dbReference type="InterPro" id="IPR010619">
    <property type="entry name" value="ThrE-like_N"/>
</dbReference>
<feature type="transmembrane region" description="Helical" evidence="3">
    <location>
        <begin position="670"/>
        <end position="691"/>
    </location>
</feature>
<proteinExistence type="inferred from homology"/>